<dbReference type="InterPro" id="IPR049304">
    <property type="entry name" value="Gly_rich_dom"/>
</dbReference>
<feature type="domain" description="Glycine-rich" evidence="1">
    <location>
        <begin position="432"/>
        <end position="622"/>
    </location>
</feature>
<evidence type="ECO:0000313" key="3">
    <source>
        <dbReference type="Proteomes" id="UP001172645"/>
    </source>
</evidence>
<accession>A0ABT7JY56</accession>
<organism evidence="2 3">
    <name type="scientific">Rhizobium mayense</name>
    <dbReference type="NCBI Taxonomy" id="1312184"/>
    <lineage>
        <taxon>Bacteria</taxon>
        <taxon>Pseudomonadati</taxon>
        <taxon>Pseudomonadota</taxon>
        <taxon>Alphaproteobacteria</taxon>
        <taxon>Hyphomicrobiales</taxon>
        <taxon>Rhizobiaceae</taxon>
        <taxon>Rhizobium/Agrobacterium group</taxon>
        <taxon>Rhizobium</taxon>
    </lineage>
</organism>
<dbReference type="RefSeq" id="WP_285870433.1">
    <property type="nucleotide sequence ID" value="NZ_JARFYM010000017.1"/>
</dbReference>
<dbReference type="Proteomes" id="UP001172645">
    <property type="component" value="Unassembled WGS sequence"/>
</dbReference>
<proteinExistence type="predicted"/>
<keyword evidence="3" id="KW-1185">Reference proteome</keyword>
<dbReference type="EMBL" id="JARFYM010000017">
    <property type="protein sequence ID" value="MDL2401242.1"/>
    <property type="molecule type" value="Genomic_DNA"/>
</dbReference>
<evidence type="ECO:0000313" key="2">
    <source>
        <dbReference type="EMBL" id="MDL2401242.1"/>
    </source>
</evidence>
<protein>
    <recommendedName>
        <fullName evidence="1">Glycine-rich domain-containing protein</fullName>
    </recommendedName>
</protein>
<sequence length="622" mass="59842">MERINGADWVDIGGGKHGFRDLDLAAGLPGTEVTAAFLNGVQEEILKVIESAGFAASGADLGQLARAIQSGAMNTANAGGTVNAYTAALTPAPSAYKWGLLVSMWFATPNTGAATLNLNGLGALPILSADGAPVTANDLKASVTLICVGTSFVVLNVFTASEFSRGVVQLATAAETTAGSNTNKPASVGRMAPAVQSGSWNYIAATGTATALVATLVPAPTALAAGLAINLKITAASTGPATLNVNGLGAKSIVNSDGSAIAAGDFDVNGIVTMIYNGTNFVVSNVSQATETSRGVVELASAAEATAGTDLTRPASVGRMAPAVQSGSWNYAVAAGTANAITAALTPAPAALTVGMVVDVKIASANTSTTPTLNVNGLGAATIVGNDGSAIPLNALVPGLVASFEWDGTNWRYLNFTALQAPPRNIQIFSAAGTTNFTVPAGVYKIEAEGWAGGGGGGGVGSSGGTGGGGGGGEYFSGWFDVTPGQVIPVTVGAGGAAGAASTTGVGGTGGTTSLGALATAIGGGGGGNNTAGGGSPGSGGSGGQFRRAGGGGYNGAYLAGNASYAIGGNGAPSFNQSIIPAYVSGSAVSGFGPGSGGSGAGYQGSAIVGAAGAAGQVIIRY</sequence>
<comment type="caution">
    <text evidence="2">The sequence shown here is derived from an EMBL/GenBank/DDBJ whole genome shotgun (WGS) entry which is preliminary data.</text>
</comment>
<evidence type="ECO:0000259" key="1">
    <source>
        <dbReference type="Pfam" id="PF21722"/>
    </source>
</evidence>
<dbReference type="Pfam" id="PF21722">
    <property type="entry name" value="Gly_rich_2"/>
    <property type="match status" value="1"/>
</dbReference>
<gene>
    <name evidence="2" type="ORF">PY649_20255</name>
</gene>
<name>A0ABT7JY56_9HYPH</name>
<reference evidence="2" key="1">
    <citation type="submission" date="2023-06" db="EMBL/GenBank/DDBJ databases">
        <title>Phylogenetic Diversity of Rhizobium strains.</title>
        <authorList>
            <person name="Moura F.T."/>
            <person name="Helene L.C.F."/>
            <person name="Hungria M."/>
        </authorList>
    </citation>
    <scope>NUCLEOTIDE SEQUENCE</scope>
    <source>
        <strain evidence="2">CCGE526</strain>
    </source>
</reference>